<dbReference type="RefSeq" id="WP_075081220.1">
    <property type="nucleotide sequence ID" value="NZ_BDCO01000003.1"/>
</dbReference>
<proteinExistence type="predicted"/>
<comment type="caution">
    <text evidence="3">The sequence shown here is derived from an EMBL/GenBank/DDBJ whole genome shotgun (WGS) entry which is preliminary data.</text>
</comment>
<dbReference type="Proteomes" id="UP000076023">
    <property type="component" value="Unassembled WGS sequence"/>
</dbReference>
<evidence type="ECO:0000313" key="3">
    <source>
        <dbReference type="EMBL" id="GAT35406.1"/>
    </source>
</evidence>
<evidence type="ECO:0008006" key="5">
    <source>
        <dbReference type="Google" id="ProtNLM"/>
    </source>
</evidence>
<keyword evidence="2" id="KW-1133">Transmembrane helix</keyword>
<dbReference type="AlphaFoldDB" id="A0A146GG53"/>
<name>A0A146GG53_TERSA</name>
<accession>A0A146GG53</accession>
<feature type="region of interest" description="Disordered" evidence="1">
    <location>
        <begin position="52"/>
        <end position="91"/>
    </location>
</feature>
<protein>
    <recommendedName>
        <fullName evidence="5">GYF domain-containing protein</fullName>
    </recommendedName>
</protein>
<gene>
    <name evidence="3" type="ORF">TSACC_3471</name>
</gene>
<feature type="compositionally biased region" description="Polar residues" evidence="1">
    <location>
        <begin position="60"/>
        <end position="75"/>
    </location>
</feature>
<dbReference type="InParanoid" id="A0A146GG53"/>
<dbReference type="EMBL" id="BDCO01000003">
    <property type="protein sequence ID" value="GAT35406.1"/>
    <property type="molecule type" value="Genomic_DNA"/>
</dbReference>
<dbReference type="OrthoDB" id="9818890at2"/>
<sequence>MKKTQIHIARNGQLLGVYDSDKISDYVEMGTLKSTDHFFDEKSGAWKTLDQWQDAHPSASARQPASTAPQDSAPKSSSSEGHSRRSSRSHRSKKGNVLPWLITLVFLCIGAGLVAWVFTLSDEINVLREKNRQATETQRTLKLENQVLNEVTPAGKIRGIITYSPTAGQVAVMSGSTVGLYPRESVEQAISTVAADKSLGFSDASEKLKSILSSPISVTITDSNGRVDMVTPAPGDYVLVASAAKKTDTGYDKYLWLIGFTASDRPSRVVLLNEDNAISEAKPELTLTDFVDFATK</sequence>
<dbReference type="STRING" id="690879.TSACC_3471"/>
<feature type="transmembrane region" description="Helical" evidence="2">
    <location>
        <begin position="97"/>
        <end position="118"/>
    </location>
</feature>
<keyword evidence="4" id="KW-1185">Reference proteome</keyword>
<evidence type="ECO:0000256" key="1">
    <source>
        <dbReference type="SAM" id="MobiDB-lite"/>
    </source>
</evidence>
<reference evidence="4" key="1">
    <citation type="journal article" date="2017" name="Genome Announc.">
        <title>Draft Genome Sequence of Terrimicrobium sacchariphilum NM-5T, a Facultative Anaerobic Soil Bacterium of the Class Spartobacteria.</title>
        <authorList>
            <person name="Qiu Y.L."/>
            <person name="Tourlousse D.M."/>
            <person name="Matsuura N."/>
            <person name="Ohashi A."/>
            <person name="Sekiguchi Y."/>
        </authorList>
    </citation>
    <scope>NUCLEOTIDE SEQUENCE [LARGE SCALE GENOMIC DNA]</scope>
    <source>
        <strain evidence="4">NM-5</strain>
    </source>
</reference>
<evidence type="ECO:0000313" key="4">
    <source>
        <dbReference type="Proteomes" id="UP000076023"/>
    </source>
</evidence>
<organism evidence="3 4">
    <name type="scientific">Terrimicrobium sacchariphilum</name>
    <dbReference type="NCBI Taxonomy" id="690879"/>
    <lineage>
        <taxon>Bacteria</taxon>
        <taxon>Pseudomonadati</taxon>
        <taxon>Verrucomicrobiota</taxon>
        <taxon>Terrimicrobiia</taxon>
        <taxon>Terrimicrobiales</taxon>
        <taxon>Terrimicrobiaceae</taxon>
        <taxon>Terrimicrobium</taxon>
    </lineage>
</organism>
<keyword evidence="2" id="KW-0812">Transmembrane</keyword>
<evidence type="ECO:0000256" key="2">
    <source>
        <dbReference type="SAM" id="Phobius"/>
    </source>
</evidence>
<keyword evidence="2" id="KW-0472">Membrane</keyword>